<dbReference type="GO" id="GO:0007188">
    <property type="term" value="P:adenylate cyclase-modulating G protein-coupled receptor signaling pathway"/>
    <property type="evidence" value="ECO:0007669"/>
    <property type="project" value="TreeGrafter"/>
</dbReference>
<dbReference type="GO" id="GO:0005834">
    <property type="term" value="C:heterotrimeric G-protein complex"/>
    <property type="evidence" value="ECO:0007669"/>
    <property type="project" value="TreeGrafter"/>
</dbReference>
<sequence length="297" mass="34086">MTIIHKEGFTEEKLLANVPILRNNTLDSMKILITACRNWNIDIGDKLQAMADEVMAATQLTEDIAKNIEPIWSSPPVQKAYEQRNRIQLPGGASVTAYYFEHALRFASEDFLPTPEDVLRAKQKTTGVLETTFEFGGTDFIMVDVGGQRSERKKWLTCFADVSAVIYLVALNEYDMLMEEDDKTNRMEESLKLFQKLSGSQWLKDIPFILFLNKSDLFREKIQTRPLSQCFEDFEEFAKGDTSFEMSCEYIKSQYARVFNGARLYTFITNALDTSNCHKVFLAVRDSVLTKAFETNF</sequence>
<dbReference type="CDD" id="cd00066">
    <property type="entry name" value="G-alpha"/>
    <property type="match status" value="1"/>
</dbReference>
<keyword evidence="1 6" id="KW-0479">Metal-binding</keyword>
<dbReference type="SUPFAM" id="SSF52540">
    <property type="entry name" value="P-loop containing nucleoside triphosphate hydrolases"/>
    <property type="match status" value="1"/>
</dbReference>
<dbReference type="SUPFAM" id="SSF47895">
    <property type="entry name" value="Transducin (alpha subunit), insertion domain"/>
    <property type="match status" value="1"/>
</dbReference>
<keyword evidence="2 5" id="KW-0547">Nucleotide-binding</keyword>
<keyword evidence="6" id="KW-0460">Magnesium</keyword>
<evidence type="ECO:0000256" key="6">
    <source>
        <dbReference type="PIRSR" id="PIRSR601019-2"/>
    </source>
</evidence>
<dbReference type="GO" id="GO:0005737">
    <property type="term" value="C:cytoplasm"/>
    <property type="evidence" value="ECO:0007669"/>
    <property type="project" value="TreeGrafter"/>
</dbReference>
<evidence type="ECO:0000256" key="3">
    <source>
        <dbReference type="ARBA" id="ARBA00023134"/>
    </source>
</evidence>
<dbReference type="GO" id="GO:0031683">
    <property type="term" value="F:G-protein beta/gamma-subunit complex binding"/>
    <property type="evidence" value="ECO:0007669"/>
    <property type="project" value="InterPro"/>
</dbReference>
<dbReference type="EMBL" id="GIBP01004621">
    <property type="protein sequence ID" value="NDV33590.1"/>
    <property type="molecule type" value="Transcribed_RNA"/>
</dbReference>
<keyword evidence="4" id="KW-0807">Transducer</keyword>
<dbReference type="GO" id="GO:0001664">
    <property type="term" value="F:G protein-coupled receptor binding"/>
    <property type="evidence" value="ECO:0007669"/>
    <property type="project" value="TreeGrafter"/>
</dbReference>
<dbReference type="InterPro" id="IPR027417">
    <property type="entry name" value="P-loop_NTPase"/>
</dbReference>
<evidence type="ECO:0000256" key="4">
    <source>
        <dbReference type="ARBA" id="ARBA00023224"/>
    </source>
</evidence>
<organism evidence="7">
    <name type="scientific">Arcella intermedia</name>
    <dbReference type="NCBI Taxonomy" id="1963864"/>
    <lineage>
        <taxon>Eukaryota</taxon>
        <taxon>Amoebozoa</taxon>
        <taxon>Tubulinea</taxon>
        <taxon>Elardia</taxon>
        <taxon>Arcellinida</taxon>
        <taxon>Sphaerothecina</taxon>
        <taxon>Arcellidae</taxon>
        <taxon>Arcella</taxon>
    </lineage>
</organism>
<dbReference type="FunFam" id="3.40.50.300:FF:000720">
    <property type="entry name" value="Guanine nucleotide-binding protein G(k) subunit alpha"/>
    <property type="match status" value="1"/>
</dbReference>
<dbReference type="InterPro" id="IPR011025">
    <property type="entry name" value="GproteinA_insert"/>
</dbReference>
<reference evidence="7" key="1">
    <citation type="journal article" date="2020" name="J. Eukaryot. Microbiol.">
        <title>De novo Sequencing, Assembly and Annotation of the Transcriptome for the Free-Living Testate Amoeba Arcella intermedia.</title>
        <authorList>
            <person name="Ribeiro G.M."/>
            <person name="Porfirio-Sousa A.L."/>
            <person name="Maurer-Alcala X.X."/>
            <person name="Katz L.A."/>
            <person name="Lahr D.J.G."/>
        </authorList>
    </citation>
    <scope>NUCLEOTIDE SEQUENCE</scope>
</reference>
<keyword evidence="3 5" id="KW-0342">GTP-binding</keyword>
<dbReference type="Pfam" id="PF00503">
    <property type="entry name" value="G-alpha"/>
    <property type="match status" value="1"/>
</dbReference>
<dbReference type="GO" id="GO:0005525">
    <property type="term" value="F:GTP binding"/>
    <property type="evidence" value="ECO:0007669"/>
    <property type="project" value="UniProtKB-KW"/>
</dbReference>
<protein>
    <submittedName>
        <fullName evidence="7">Uncharacterized protein</fullName>
    </submittedName>
</protein>
<dbReference type="PRINTS" id="PR00318">
    <property type="entry name" value="GPROTEINA"/>
</dbReference>
<dbReference type="GO" id="GO:0046872">
    <property type="term" value="F:metal ion binding"/>
    <property type="evidence" value="ECO:0007669"/>
    <property type="project" value="UniProtKB-KW"/>
</dbReference>
<dbReference type="PANTHER" id="PTHR10218">
    <property type="entry name" value="GTP-BINDING PROTEIN ALPHA SUBUNIT"/>
    <property type="match status" value="1"/>
</dbReference>
<feature type="binding site" evidence="5">
    <location>
        <position position="271"/>
    </location>
    <ligand>
        <name>GTP</name>
        <dbReference type="ChEBI" id="CHEBI:37565"/>
    </ligand>
</feature>
<accession>A0A6B2L9L6</accession>
<feature type="binding site" evidence="6">
    <location>
        <position position="125"/>
    </location>
    <ligand>
        <name>Mg(2+)</name>
        <dbReference type="ChEBI" id="CHEBI:18420"/>
    </ligand>
</feature>
<dbReference type="Gene3D" id="3.40.50.300">
    <property type="entry name" value="P-loop containing nucleotide triphosphate hydrolases"/>
    <property type="match status" value="1"/>
</dbReference>
<dbReference type="AlphaFoldDB" id="A0A6B2L9L6"/>
<name>A0A6B2L9L6_9EUKA</name>
<feature type="binding site" evidence="5">
    <location>
        <begin position="119"/>
        <end position="125"/>
    </location>
    <ligand>
        <name>GTP</name>
        <dbReference type="ChEBI" id="CHEBI:37565"/>
    </ligand>
</feature>
<evidence type="ECO:0000256" key="5">
    <source>
        <dbReference type="PIRSR" id="PIRSR601019-1"/>
    </source>
</evidence>
<evidence type="ECO:0000313" key="7">
    <source>
        <dbReference type="EMBL" id="NDV33590.1"/>
    </source>
</evidence>
<dbReference type="InterPro" id="IPR001019">
    <property type="entry name" value="Gprotein_alpha_su"/>
</dbReference>
<dbReference type="GO" id="GO:0003924">
    <property type="term" value="F:GTPase activity"/>
    <property type="evidence" value="ECO:0007669"/>
    <property type="project" value="InterPro"/>
</dbReference>
<proteinExistence type="predicted"/>
<feature type="binding site" evidence="5">
    <location>
        <begin position="213"/>
        <end position="216"/>
    </location>
    <ligand>
        <name>GTP</name>
        <dbReference type="ChEBI" id="CHEBI:37565"/>
    </ligand>
</feature>
<dbReference type="PANTHER" id="PTHR10218:SF302">
    <property type="entry name" value="GUANINE NUCLEOTIDE-BINDING PROTEIN ALPHA-5 SUBUNIT"/>
    <property type="match status" value="1"/>
</dbReference>
<dbReference type="PROSITE" id="PS51882">
    <property type="entry name" value="G_ALPHA"/>
    <property type="match status" value="1"/>
</dbReference>
<feature type="binding site" evidence="5">
    <location>
        <begin position="144"/>
        <end position="148"/>
    </location>
    <ligand>
        <name>GTP</name>
        <dbReference type="ChEBI" id="CHEBI:37565"/>
    </ligand>
</feature>
<dbReference type="SMART" id="SM00275">
    <property type="entry name" value="G_alpha"/>
    <property type="match status" value="1"/>
</dbReference>
<dbReference type="Gene3D" id="1.10.400.10">
    <property type="entry name" value="GI Alpha 1, domain 2-like"/>
    <property type="match status" value="1"/>
</dbReference>
<evidence type="ECO:0000256" key="1">
    <source>
        <dbReference type="ARBA" id="ARBA00022723"/>
    </source>
</evidence>
<evidence type="ECO:0000256" key="2">
    <source>
        <dbReference type="ARBA" id="ARBA00022741"/>
    </source>
</evidence>